<gene>
    <name evidence="8" type="ORF">AQJ30_03535</name>
</gene>
<evidence type="ECO:0000256" key="2">
    <source>
        <dbReference type="ARBA" id="ARBA00022827"/>
    </source>
</evidence>
<feature type="domain" description="FAD/NAD(P)-binding" evidence="7">
    <location>
        <begin position="49"/>
        <end position="265"/>
    </location>
</feature>
<dbReference type="GO" id="GO:0004324">
    <property type="term" value="F:ferredoxin-NADP+ reductase activity"/>
    <property type="evidence" value="ECO:0007669"/>
    <property type="project" value="UniProtKB-UniRule"/>
</dbReference>
<keyword evidence="2 6" id="KW-0274">FAD</keyword>
<evidence type="ECO:0000256" key="4">
    <source>
        <dbReference type="ARBA" id="ARBA00023002"/>
    </source>
</evidence>
<dbReference type="SUPFAM" id="SSF51905">
    <property type="entry name" value="FAD/NAD(P)-binding domain"/>
    <property type="match status" value="1"/>
</dbReference>
<dbReference type="InterPro" id="IPR023753">
    <property type="entry name" value="FAD/NAD-binding_dom"/>
</dbReference>
<comment type="cofactor">
    <cofactor evidence="6">
        <name>FAD</name>
        <dbReference type="ChEBI" id="CHEBI:57692"/>
    </cofactor>
    <text evidence="6">Binds 1 FAD per subunit.</text>
</comment>
<evidence type="ECO:0000313" key="9">
    <source>
        <dbReference type="Proteomes" id="UP000053271"/>
    </source>
</evidence>
<comment type="caution">
    <text evidence="8">The sequence shown here is derived from an EMBL/GenBank/DDBJ whole genome shotgun (WGS) entry which is preliminary data.</text>
</comment>
<dbReference type="Gene3D" id="3.50.50.60">
    <property type="entry name" value="FAD/NAD(P)-binding domain"/>
    <property type="match status" value="2"/>
</dbReference>
<name>A0A117QQG6_9ACTN</name>
<dbReference type="EMBL" id="LMWS01000005">
    <property type="protein sequence ID" value="KUN41186.1"/>
    <property type="molecule type" value="Genomic_DNA"/>
</dbReference>
<reference evidence="8 9" key="1">
    <citation type="submission" date="2015-10" db="EMBL/GenBank/DDBJ databases">
        <title>Draft genome sequence of Streptomyces longwoodensis DSM 41677, type strain for the species Streptomyces longwoodensis.</title>
        <authorList>
            <person name="Ruckert C."/>
            <person name="Winkler A."/>
            <person name="Kalinowski J."/>
            <person name="Kampfer P."/>
            <person name="Glaeser S."/>
        </authorList>
    </citation>
    <scope>NUCLEOTIDE SEQUENCE [LARGE SCALE GENOMIC DNA]</scope>
    <source>
        <strain evidence="8 9">DSM 41677</strain>
    </source>
</reference>
<dbReference type="InterPro" id="IPR050097">
    <property type="entry name" value="Ferredoxin-NADP_redctase_2"/>
</dbReference>
<dbReference type="InterPro" id="IPR022890">
    <property type="entry name" value="Fd--NADP_Rdtase_type_2"/>
</dbReference>
<comment type="caution">
    <text evidence="6">Lacks conserved residue(s) required for the propagation of feature annotation.</text>
</comment>
<accession>A0A117QQG6</accession>
<organism evidence="8 9">
    <name type="scientific">Streptomyces longwoodensis</name>
    <dbReference type="NCBI Taxonomy" id="68231"/>
    <lineage>
        <taxon>Bacteria</taxon>
        <taxon>Bacillati</taxon>
        <taxon>Actinomycetota</taxon>
        <taxon>Actinomycetes</taxon>
        <taxon>Kitasatosporales</taxon>
        <taxon>Streptomycetaceae</taxon>
        <taxon>Streptomyces</taxon>
    </lineage>
</organism>
<dbReference type="EC" id="1.18.1.2" evidence="6"/>
<feature type="binding site" evidence="6">
    <location>
        <position position="249"/>
    </location>
    <ligand>
        <name>FAD</name>
        <dbReference type="ChEBI" id="CHEBI:57692"/>
    </ligand>
</feature>
<comment type="catalytic activity">
    <reaction evidence="6">
        <text>2 reduced [2Fe-2S]-[ferredoxin] + NADP(+) + H(+) = 2 oxidized [2Fe-2S]-[ferredoxin] + NADPH</text>
        <dbReference type="Rhea" id="RHEA:20125"/>
        <dbReference type="Rhea" id="RHEA-COMP:10000"/>
        <dbReference type="Rhea" id="RHEA-COMP:10001"/>
        <dbReference type="ChEBI" id="CHEBI:15378"/>
        <dbReference type="ChEBI" id="CHEBI:33737"/>
        <dbReference type="ChEBI" id="CHEBI:33738"/>
        <dbReference type="ChEBI" id="CHEBI:57783"/>
        <dbReference type="ChEBI" id="CHEBI:58349"/>
        <dbReference type="EC" id="1.18.1.2"/>
    </reaction>
</comment>
<feature type="binding site" evidence="6">
    <location>
        <position position="290"/>
    </location>
    <ligand>
        <name>FAD</name>
        <dbReference type="ChEBI" id="CHEBI:57692"/>
    </ligand>
</feature>
<comment type="subunit">
    <text evidence="6">Homodimer.</text>
</comment>
<dbReference type="PANTHER" id="PTHR48105">
    <property type="entry name" value="THIOREDOXIN REDUCTASE 1-RELATED-RELATED"/>
    <property type="match status" value="1"/>
</dbReference>
<keyword evidence="1 6" id="KW-0285">Flavoprotein</keyword>
<keyword evidence="4 6" id="KW-0560">Oxidoreductase</keyword>
<evidence type="ECO:0000256" key="1">
    <source>
        <dbReference type="ARBA" id="ARBA00022630"/>
    </source>
</evidence>
<feature type="binding site" evidence="6">
    <location>
        <position position="17"/>
    </location>
    <ligand>
        <name>FAD</name>
        <dbReference type="ChEBI" id="CHEBI:57692"/>
    </ligand>
</feature>
<dbReference type="InterPro" id="IPR036188">
    <property type="entry name" value="FAD/NAD-bd_sf"/>
</dbReference>
<proteinExistence type="inferred from homology"/>
<feature type="binding site" evidence="6">
    <location>
        <position position="12"/>
    </location>
    <ligand>
        <name>FAD</name>
        <dbReference type="ChEBI" id="CHEBI:57692"/>
    </ligand>
</feature>
<feature type="binding site" evidence="6">
    <location>
        <position position="4"/>
    </location>
    <ligand>
        <name>FAD</name>
        <dbReference type="ChEBI" id="CHEBI:57692"/>
    </ligand>
</feature>
<dbReference type="AlphaFoldDB" id="A0A117QQG6"/>
<dbReference type="GO" id="GO:0004791">
    <property type="term" value="F:thioredoxin-disulfide reductase (NADPH) activity"/>
    <property type="evidence" value="ECO:0007669"/>
    <property type="project" value="UniProtKB-EC"/>
</dbReference>
<comment type="catalytic activity">
    <reaction evidence="5">
        <text>[thioredoxin]-dithiol + NADP(+) = [thioredoxin]-disulfide + NADPH + H(+)</text>
        <dbReference type="Rhea" id="RHEA:20345"/>
        <dbReference type="Rhea" id="RHEA-COMP:10698"/>
        <dbReference type="Rhea" id="RHEA-COMP:10700"/>
        <dbReference type="ChEBI" id="CHEBI:15378"/>
        <dbReference type="ChEBI" id="CHEBI:29950"/>
        <dbReference type="ChEBI" id="CHEBI:50058"/>
        <dbReference type="ChEBI" id="CHEBI:57783"/>
        <dbReference type="ChEBI" id="CHEBI:58349"/>
        <dbReference type="EC" id="1.8.1.9"/>
    </reaction>
</comment>
<dbReference type="PRINTS" id="PR00368">
    <property type="entry name" value="FADPNR"/>
</dbReference>
<evidence type="ECO:0000313" key="8">
    <source>
        <dbReference type="EMBL" id="KUN41186.1"/>
    </source>
</evidence>
<dbReference type="Pfam" id="PF07992">
    <property type="entry name" value="Pyr_redox_2"/>
    <property type="match status" value="1"/>
</dbReference>
<evidence type="ECO:0000256" key="6">
    <source>
        <dbReference type="HAMAP-Rule" id="MF_01685"/>
    </source>
</evidence>
<comment type="similarity">
    <text evidence="6">Belongs to the ferredoxin--NADP reductase type 2 family.</text>
</comment>
<dbReference type="STRING" id="68231.AQJ30_03535"/>
<dbReference type="HAMAP" id="MF_01685">
    <property type="entry name" value="FENR2"/>
    <property type="match status" value="1"/>
</dbReference>
<sequence length="298" mass="32104">MLVDALPEPGGQVAALYPEKRIHDVAGHPAVRGRELIDRLVTQVEPFHPRFLLGRTAVSLEAEEGGSWVVRLEDGVPVRARAVVVAAGLGRAVPRTLPCLRPYHGRGVAHHVRRLEDHRDRDVVIVGGGDSAVDWALALIGVARSVTVVHRRAAFRAHEHSVKRMYASGVRVVTEAQVTACHGDGFLEEVRVRAADREFAISAQAVVGALGFITNLGPIAEWGLLMSNRLVLVDGAMRTNLPRVYAIGDICHYEGRVPLISVSFGEAATAANHAAVALRPGARLAPEHSTDIDDTFLS</sequence>
<dbReference type="GO" id="GO:0050660">
    <property type="term" value="F:flavin adenine dinucleotide binding"/>
    <property type="evidence" value="ECO:0007669"/>
    <property type="project" value="UniProtKB-UniRule"/>
</dbReference>
<evidence type="ECO:0000256" key="5">
    <source>
        <dbReference type="ARBA" id="ARBA00048132"/>
    </source>
</evidence>
<evidence type="ECO:0000259" key="7">
    <source>
        <dbReference type="Pfam" id="PF07992"/>
    </source>
</evidence>
<keyword evidence="9" id="KW-1185">Reference proteome</keyword>
<dbReference type="PRINTS" id="PR00469">
    <property type="entry name" value="PNDRDTASEII"/>
</dbReference>
<keyword evidence="3 6" id="KW-0521">NADP</keyword>
<feature type="binding site" evidence="6">
    <location>
        <position position="57"/>
    </location>
    <ligand>
        <name>FAD</name>
        <dbReference type="ChEBI" id="CHEBI:57692"/>
    </ligand>
</feature>
<protein>
    <recommendedName>
        <fullName evidence="6">Ferredoxin--NADP reductase</fullName>
        <shortName evidence="6">FNR</shortName>
        <shortName evidence="6">Fd-NADP(+) reductase</shortName>
        <ecNumber evidence="6">1.18.1.2</ecNumber>
    </recommendedName>
</protein>
<evidence type="ECO:0000256" key="3">
    <source>
        <dbReference type="ARBA" id="ARBA00022857"/>
    </source>
</evidence>
<dbReference type="GO" id="GO:0050661">
    <property type="term" value="F:NADP binding"/>
    <property type="evidence" value="ECO:0007669"/>
    <property type="project" value="UniProtKB-UniRule"/>
</dbReference>
<dbReference type="Proteomes" id="UP000053271">
    <property type="component" value="Unassembled WGS sequence"/>
</dbReference>